<name>A0A1X6ZJZ2_9RHOB</name>
<evidence type="ECO:0000313" key="4">
    <source>
        <dbReference type="Proteomes" id="UP000193570"/>
    </source>
</evidence>
<reference evidence="3 4" key="1">
    <citation type="submission" date="2017-03" db="EMBL/GenBank/DDBJ databases">
        <authorList>
            <person name="Afonso C.L."/>
            <person name="Miller P.J."/>
            <person name="Scott M.A."/>
            <person name="Spackman E."/>
            <person name="Goraichik I."/>
            <person name="Dimitrov K.M."/>
            <person name="Suarez D.L."/>
            <person name="Swayne D.E."/>
        </authorList>
    </citation>
    <scope>NUCLEOTIDE SEQUENCE [LARGE SCALE GENOMIC DNA]</scope>
    <source>
        <strain evidence="3 4">CECT 8625</strain>
    </source>
</reference>
<keyword evidence="2" id="KW-0472">Membrane</keyword>
<evidence type="ECO:0000313" key="3">
    <source>
        <dbReference type="EMBL" id="SLN53662.1"/>
    </source>
</evidence>
<feature type="transmembrane region" description="Helical" evidence="2">
    <location>
        <begin position="59"/>
        <end position="79"/>
    </location>
</feature>
<gene>
    <name evidence="3" type="ORF">ROJ8625_02743</name>
</gene>
<evidence type="ECO:0000256" key="1">
    <source>
        <dbReference type="SAM" id="MobiDB-lite"/>
    </source>
</evidence>
<protein>
    <submittedName>
        <fullName evidence="3">Uncharacterized protein</fullName>
    </submittedName>
</protein>
<keyword evidence="4" id="KW-1185">Reference proteome</keyword>
<accession>A0A1X6ZJZ2</accession>
<dbReference type="EMBL" id="FWFK01000004">
    <property type="protein sequence ID" value="SLN53662.1"/>
    <property type="molecule type" value="Genomic_DNA"/>
</dbReference>
<sequence length="83" mass="8513">MTSLDLYRPADPGPRTLSDRPDAGTAGRGIGAALLAMPLALVATILLVTLFGLPLLWSLPVYGGLGAALLLTFALLPAARCPD</sequence>
<evidence type="ECO:0000256" key="2">
    <source>
        <dbReference type="SAM" id="Phobius"/>
    </source>
</evidence>
<feature type="transmembrane region" description="Helical" evidence="2">
    <location>
        <begin position="30"/>
        <end position="53"/>
    </location>
</feature>
<keyword evidence="2" id="KW-1133">Transmembrane helix</keyword>
<proteinExistence type="predicted"/>
<dbReference type="RefSeq" id="WP_085792403.1">
    <property type="nucleotide sequence ID" value="NZ_FWFK01000004.1"/>
</dbReference>
<organism evidence="3 4">
    <name type="scientific">Roseivivax jejudonensis</name>
    <dbReference type="NCBI Taxonomy" id="1529041"/>
    <lineage>
        <taxon>Bacteria</taxon>
        <taxon>Pseudomonadati</taxon>
        <taxon>Pseudomonadota</taxon>
        <taxon>Alphaproteobacteria</taxon>
        <taxon>Rhodobacterales</taxon>
        <taxon>Roseobacteraceae</taxon>
        <taxon>Roseivivax</taxon>
    </lineage>
</organism>
<dbReference type="Proteomes" id="UP000193570">
    <property type="component" value="Unassembled WGS sequence"/>
</dbReference>
<feature type="region of interest" description="Disordered" evidence="1">
    <location>
        <begin position="1"/>
        <end position="23"/>
    </location>
</feature>
<dbReference type="AlphaFoldDB" id="A0A1X6ZJZ2"/>
<keyword evidence="2" id="KW-0812">Transmembrane</keyword>